<organism evidence="1 2">
    <name type="scientific">Peronospora effusa</name>
    <dbReference type="NCBI Taxonomy" id="542832"/>
    <lineage>
        <taxon>Eukaryota</taxon>
        <taxon>Sar</taxon>
        <taxon>Stramenopiles</taxon>
        <taxon>Oomycota</taxon>
        <taxon>Peronosporomycetes</taxon>
        <taxon>Peronosporales</taxon>
        <taxon>Peronosporaceae</taxon>
        <taxon>Peronospora</taxon>
    </lineage>
</organism>
<sequence length="66" mass="7605">MNRSAEDVAQKAPSTAKQVESEWLRLRTVVELLIRNRGWITDSDHFAELLTRLRSTESVRAQVPQL</sequence>
<dbReference type="Proteomes" id="UP000286097">
    <property type="component" value="Unassembled WGS sequence"/>
</dbReference>
<reference evidence="1 2" key="1">
    <citation type="submission" date="2018-06" db="EMBL/GenBank/DDBJ databases">
        <title>Comparative genomics of downy mildews reveals potential adaptations to biotrophy.</title>
        <authorList>
            <person name="Fletcher K."/>
            <person name="Klosterman S.J."/>
            <person name="Derevnina L."/>
            <person name="Martin F."/>
            <person name="Koike S."/>
            <person name="Reyes Chin-Wo S."/>
            <person name="Mou B."/>
            <person name="Michelmore R."/>
        </authorList>
    </citation>
    <scope>NUCLEOTIDE SEQUENCE [LARGE SCALE GENOMIC DNA]</scope>
    <source>
        <strain evidence="1 2">R13</strain>
    </source>
</reference>
<dbReference type="EMBL" id="QKXF01000770">
    <property type="protein sequence ID" value="RQM09060.1"/>
    <property type="molecule type" value="Genomic_DNA"/>
</dbReference>
<gene>
    <name evidence="1" type="ORF">DD237_006547</name>
</gene>
<protein>
    <submittedName>
        <fullName evidence="1">Uncharacterized protein</fullName>
    </submittedName>
</protein>
<evidence type="ECO:0000313" key="2">
    <source>
        <dbReference type="Proteomes" id="UP000286097"/>
    </source>
</evidence>
<name>A0A3R7XMY6_9STRA</name>
<accession>A0A3R7XMY6</accession>
<evidence type="ECO:0000313" key="1">
    <source>
        <dbReference type="EMBL" id="RQM09060.1"/>
    </source>
</evidence>
<proteinExistence type="predicted"/>
<dbReference type="AlphaFoldDB" id="A0A3R7XMY6"/>
<dbReference type="VEuPathDB" id="FungiDB:DD237_006547"/>
<comment type="caution">
    <text evidence="1">The sequence shown here is derived from an EMBL/GenBank/DDBJ whole genome shotgun (WGS) entry which is preliminary data.</text>
</comment>